<dbReference type="RefSeq" id="XP_018000987.1">
    <property type="nucleotide sequence ID" value="XM_018148654.1"/>
</dbReference>
<evidence type="ECO:0008006" key="3">
    <source>
        <dbReference type="Google" id="ProtNLM"/>
    </source>
</evidence>
<proteinExistence type="predicted"/>
<dbReference type="Gene3D" id="2.40.320.10">
    <property type="entry name" value="Hypothetical Protein Pfu-838710-001"/>
    <property type="match status" value="1"/>
</dbReference>
<dbReference type="GO" id="GO:0000287">
    <property type="term" value="F:magnesium ion binding"/>
    <property type="evidence" value="ECO:0007669"/>
    <property type="project" value="TreeGrafter"/>
</dbReference>
<dbReference type="AlphaFoldDB" id="A0A0N1HAS8"/>
<evidence type="ECO:0000313" key="2">
    <source>
        <dbReference type="Proteomes" id="UP000038010"/>
    </source>
</evidence>
<comment type="caution">
    <text evidence="1">The sequence shown here is derived from an EMBL/GenBank/DDBJ whole genome shotgun (WGS) entry which is preliminary data.</text>
</comment>
<reference evidence="1 2" key="1">
    <citation type="submission" date="2015-06" db="EMBL/GenBank/DDBJ databases">
        <title>Draft genome of the ant-associated black yeast Phialophora attae CBS 131958.</title>
        <authorList>
            <person name="Moreno L.F."/>
            <person name="Stielow B.J."/>
            <person name="de Hoog S."/>
            <person name="Vicente V.A."/>
            <person name="Weiss V.A."/>
            <person name="de Vries M."/>
            <person name="Cruz L.M."/>
            <person name="Souza E.M."/>
        </authorList>
    </citation>
    <scope>NUCLEOTIDE SEQUENCE [LARGE SCALE GENOMIC DNA]</scope>
    <source>
        <strain evidence="1 2">CBS 131958</strain>
    </source>
</reference>
<dbReference type="InterPro" id="IPR033469">
    <property type="entry name" value="CYTH-like_dom_sf"/>
</dbReference>
<dbReference type="PANTHER" id="PTHR14586">
    <property type="entry name" value="THIAMINE-TRIPHOSPHATASE"/>
    <property type="match status" value="1"/>
</dbReference>
<name>A0A0N1HAS8_9EURO</name>
<dbReference type="Proteomes" id="UP000038010">
    <property type="component" value="Unassembled WGS sequence"/>
</dbReference>
<keyword evidence="2" id="KW-1185">Reference proteome</keyword>
<dbReference type="GO" id="GO:0050333">
    <property type="term" value="F:thiamine triphosphate phosphatase activity"/>
    <property type="evidence" value="ECO:0007669"/>
    <property type="project" value="InterPro"/>
</dbReference>
<organism evidence="1 2">
    <name type="scientific">Cyphellophora attinorum</name>
    <dbReference type="NCBI Taxonomy" id="1664694"/>
    <lineage>
        <taxon>Eukaryota</taxon>
        <taxon>Fungi</taxon>
        <taxon>Dikarya</taxon>
        <taxon>Ascomycota</taxon>
        <taxon>Pezizomycotina</taxon>
        <taxon>Eurotiomycetes</taxon>
        <taxon>Chaetothyriomycetidae</taxon>
        <taxon>Chaetothyriales</taxon>
        <taxon>Cyphellophoraceae</taxon>
        <taxon>Cyphellophora</taxon>
    </lineage>
</organism>
<dbReference type="EMBL" id="LFJN01000010">
    <property type="protein sequence ID" value="KPI41024.1"/>
    <property type="molecule type" value="Genomic_DNA"/>
</dbReference>
<dbReference type="OrthoDB" id="442176at2759"/>
<gene>
    <name evidence="1" type="ORF">AB675_8223</name>
</gene>
<accession>A0A0N1HAS8</accession>
<dbReference type="GeneID" id="28740534"/>
<dbReference type="PANTHER" id="PTHR14586:SF1">
    <property type="entry name" value="THIAMINE-TRIPHOSPHATASE"/>
    <property type="match status" value="1"/>
</dbReference>
<dbReference type="SUPFAM" id="SSF55154">
    <property type="entry name" value="CYTH-like phosphatases"/>
    <property type="match status" value="1"/>
</dbReference>
<dbReference type="STRING" id="1664694.A0A0N1HAS8"/>
<protein>
    <recommendedName>
        <fullName evidence="3">Thiamine-triphosphatase</fullName>
    </recommendedName>
</protein>
<dbReference type="InterPro" id="IPR039582">
    <property type="entry name" value="THTPA"/>
</dbReference>
<sequence length="226" mass="26192">MAGSFTRTCILEVERKFRPLNARELVFNNVYESRKPSIRYHGVKTLSDAYYDRSKLLSSAGIWVRERNERWQAKVKHGGSFNHSKFEDLTEPRDIAERVGKVLGEEVSADDKFGLGCIAQFTTIRHTYLANDEFKIVLDTTHFFHSVGEVELQKKFKFTATTEQDLALQKQNAMEDMDQRIAKFMDRYSWTFSQGEAKGKLTAWFEKEARQAKISADYIRQHSSNA</sequence>
<dbReference type="VEuPathDB" id="FungiDB:AB675_8223"/>
<evidence type="ECO:0000313" key="1">
    <source>
        <dbReference type="EMBL" id="KPI41024.1"/>
    </source>
</evidence>
<dbReference type="GO" id="GO:0042357">
    <property type="term" value="P:thiamine diphosphate metabolic process"/>
    <property type="evidence" value="ECO:0007669"/>
    <property type="project" value="TreeGrafter"/>
</dbReference>